<dbReference type="GeneID" id="93643980"/>
<dbReference type="Proteomes" id="UP000031829">
    <property type="component" value="Chromosome"/>
</dbReference>
<gene>
    <name evidence="4" type="ORF">BG04_474</name>
</gene>
<protein>
    <submittedName>
        <fullName evidence="4">MerR regulatory family protein</fullName>
    </submittedName>
</protein>
<evidence type="ECO:0000313" key="5">
    <source>
        <dbReference type="Proteomes" id="UP000031829"/>
    </source>
</evidence>
<evidence type="ECO:0000256" key="2">
    <source>
        <dbReference type="ARBA" id="ARBA00023125"/>
    </source>
</evidence>
<dbReference type="SUPFAM" id="SSF46955">
    <property type="entry name" value="Putative DNA-binding domain"/>
    <property type="match status" value="1"/>
</dbReference>
<dbReference type="PROSITE" id="PS50937">
    <property type="entry name" value="HTH_MERR_2"/>
    <property type="match status" value="1"/>
</dbReference>
<evidence type="ECO:0000256" key="3">
    <source>
        <dbReference type="ARBA" id="ARBA00023163"/>
    </source>
</evidence>
<evidence type="ECO:0000256" key="1">
    <source>
        <dbReference type="ARBA" id="ARBA00023015"/>
    </source>
</evidence>
<dbReference type="RefSeq" id="WP_034650043.1">
    <property type="nucleotide sequence ID" value="NZ_BCVB01000006.1"/>
</dbReference>
<dbReference type="GO" id="GO:0003677">
    <property type="term" value="F:DNA binding"/>
    <property type="evidence" value="ECO:0007669"/>
    <property type="project" value="UniProtKB-KW"/>
</dbReference>
<sequence>MENLFSIQQVASMTGLSTHTLRYYEKIGLIKNVQRDQTGYRQYTDFDLAWIQFLIRLRVTGMPMLKMKQFSDLRQKGDSTITARKELLEEHYKDVLGKIEELELNSQRIEEKIAHYKKLETVENQQS</sequence>
<dbReference type="SMART" id="SM00422">
    <property type="entry name" value="HTH_MERR"/>
    <property type="match status" value="1"/>
</dbReference>
<dbReference type="HOGENOM" id="CLU_060077_8_1_9"/>
<dbReference type="InterPro" id="IPR015358">
    <property type="entry name" value="Tscrpt_reg_MerR_DNA-bd"/>
</dbReference>
<name>A0A0B6AQ32_PRIM2</name>
<dbReference type="EMBL" id="CP009920">
    <property type="protein sequence ID" value="AJI23237.1"/>
    <property type="molecule type" value="Genomic_DNA"/>
</dbReference>
<dbReference type="KEGG" id="bmeg:BG04_474"/>
<dbReference type="InterPro" id="IPR000551">
    <property type="entry name" value="MerR-type_HTH_dom"/>
</dbReference>
<accession>A0A0B6AQ32</accession>
<dbReference type="AlphaFoldDB" id="A0A0B6AQ32"/>
<dbReference type="PRINTS" id="PR00040">
    <property type="entry name" value="HTHMERR"/>
</dbReference>
<organism evidence="4 5">
    <name type="scientific">Priestia megaterium (strain ATCC 14581 / DSM 32 / CCUG 1817 / JCM 2506 / NBRC 15308 / NCIMB 9376 / NCTC 10342 / NRRL B-14308 / VKM B-512 / Ford 19)</name>
    <name type="common">Bacillus megaterium</name>
    <dbReference type="NCBI Taxonomy" id="1348623"/>
    <lineage>
        <taxon>Bacteria</taxon>
        <taxon>Bacillati</taxon>
        <taxon>Bacillota</taxon>
        <taxon>Bacilli</taxon>
        <taxon>Bacillales</taxon>
        <taxon>Bacillaceae</taxon>
        <taxon>Priestia</taxon>
    </lineage>
</organism>
<dbReference type="CDD" id="cd01109">
    <property type="entry name" value="HTH_YyaN"/>
    <property type="match status" value="1"/>
</dbReference>
<proteinExistence type="predicted"/>
<keyword evidence="3" id="KW-0804">Transcription</keyword>
<dbReference type="PANTHER" id="PTHR30204:SF82">
    <property type="entry name" value="TRANSCRIPTIONAL REGULATOR, MERR FAMILY"/>
    <property type="match status" value="1"/>
</dbReference>
<evidence type="ECO:0000313" key="4">
    <source>
        <dbReference type="EMBL" id="AJI23237.1"/>
    </source>
</evidence>
<dbReference type="Pfam" id="PF00376">
    <property type="entry name" value="MerR"/>
    <property type="match status" value="1"/>
</dbReference>
<dbReference type="InterPro" id="IPR009061">
    <property type="entry name" value="DNA-bd_dom_put_sf"/>
</dbReference>
<reference evidence="4 5" key="1">
    <citation type="journal article" date="2015" name="Genome Announc.">
        <title>Complete genome sequences for 35 biothreat assay-relevant bacillus species.</title>
        <authorList>
            <person name="Johnson S.L."/>
            <person name="Daligault H.E."/>
            <person name="Davenport K.W."/>
            <person name="Jaissle J."/>
            <person name="Frey K.G."/>
            <person name="Ladner J.T."/>
            <person name="Broomall S.M."/>
            <person name="Bishop-Lilly K.A."/>
            <person name="Bruce D.C."/>
            <person name="Gibbons H.S."/>
            <person name="Coyne S.R."/>
            <person name="Lo C.C."/>
            <person name="Meincke L."/>
            <person name="Munk A.C."/>
            <person name="Koroleva G.I."/>
            <person name="Rosenzweig C.N."/>
            <person name="Palacios G.F."/>
            <person name="Redden C.L."/>
            <person name="Minogue T.D."/>
            <person name="Chain P.S."/>
        </authorList>
    </citation>
    <scope>NUCLEOTIDE SEQUENCE [LARGE SCALE GENOMIC DNA]</scope>
    <source>
        <strain evidence="5">ATCC 14581 / DSM 32 / JCM 2506 / NBRC 15308 / NCIMB 9376 / NCTC 10342 / NRRL B-14308 / VKM B-512</strain>
    </source>
</reference>
<keyword evidence="2" id="KW-0238">DNA-binding</keyword>
<dbReference type="Pfam" id="PF09278">
    <property type="entry name" value="MerR-DNA-bind"/>
    <property type="match status" value="1"/>
</dbReference>
<dbReference type="PANTHER" id="PTHR30204">
    <property type="entry name" value="REDOX-CYCLING DRUG-SENSING TRANSCRIPTIONAL ACTIVATOR SOXR"/>
    <property type="match status" value="1"/>
</dbReference>
<keyword evidence="1" id="KW-0805">Transcription regulation</keyword>
<dbReference type="Gene3D" id="1.10.1660.10">
    <property type="match status" value="1"/>
</dbReference>
<dbReference type="InterPro" id="IPR047057">
    <property type="entry name" value="MerR_fam"/>
</dbReference>
<dbReference type="GO" id="GO:0003700">
    <property type="term" value="F:DNA-binding transcription factor activity"/>
    <property type="evidence" value="ECO:0007669"/>
    <property type="project" value="InterPro"/>
</dbReference>